<sequence>MGTVTCSVLVGISHQNYSGIIPEYILNLWENDRPAWVLRKISQESRFEDHKMNTEDSAIV</sequence>
<protein>
    <submittedName>
        <fullName evidence="1">Uncharacterized protein</fullName>
    </submittedName>
</protein>
<evidence type="ECO:0000313" key="2">
    <source>
        <dbReference type="Proteomes" id="UP000663623"/>
    </source>
</evidence>
<reference evidence="1 2" key="1">
    <citation type="submission" date="2021-02" db="EMBL/GenBank/DDBJ databases">
        <title>Nitrogen-fixing ability and nitrogen fixation related genes of thermophilic fermentative bacteria in the genus Caldicellulosiruptor.</title>
        <authorList>
            <person name="Chen Y."/>
            <person name="Nishihara A."/>
            <person name="Haruta S."/>
        </authorList>
    </citation>
    <scope>NUCLEOTIDE SEQUENCE [LARGE SCALE GENOMIC DNA]</scope>
    <source>
        <strain evidence="1 2">YA01</strain>
    </source>
</reference>
<name>A0ABN6EAF7_9FIRM</name>
<evidence type="ECO:0000313" key="1">
    <source>
        <dbReference type="EMBL" id="BCS82425.1"/>
    </source>
</evidence>
<organism evidence="1 2">
    <name type="scientific">Caldicellulosiruptor diazotrophicus</name>
    <dbReference type="NCBI Taxonomy" id="2806205"/>
    <lineage>
        <taxon>Bacteria</taxon>
        <taxon>Bacillati</taxon>
        <taxon>Bacillota</taxon>
        <taxon>Bacillota incertae sedis</taxon>
        <taxon>Caldicellulosiruptorales</taxon>
        <taxon>Caldicellulosiruptoraceae</taxon>
        <taxon>Caldicellulosiruptor</taxon>
    </lineage>
</organism>
<accession>A0ABN6EAF7</accession>
<keyword evidence="2" id="KW-1185">Reference proteome</keyword>
<dbReference type="RefSeq" id="WP_207180019.1">
    <property type="nucleotide sequence ID" value="NZ_AP024480.1"/>
</dbReference>
<dbReference type="EMBL" id="AP024480">
    <property type="protein sequence ID" value="BCS82425.1"/>
    <property type="molecule type" value="Genomic_DNA"/>
</dbReference>
<dbReference type="Proteomes" id="UP000663623">
    <property type="component" value="Chromosome"/>
</dbReference>
<gene>
    <name evidence="1" type="ORF">CaldiYA01_23850</name>
</gene>
<proteinExistence type="predicted"/>